<dbReference type="InterPro" id="IPR029016">
    <property type="entry name" value="GAF-like_dom_sf"/>
</dbReference>
<evidence type="ECO:0000259" key="5">
    <source>
        <dbReference type="PROSITE" id="PS51078"/>
    </source>
</evidence>
<keyword evidence="3" id="KW-0804">Transcription</keyword>
<dbReference type="RefSeq" id="WP_345607596.1">
    <property type="nucleotide sequence ID" value="NZ_BAABJO010000019.1"/>
</dbReference>
<dbReference type="Gene3D" id="1.10.10.10">
    <property type="entry name" value="Winged helix-like DNA-binding domain superfamily/Winged helix DNA-binding domain"/>
    <property type="match status" value="1"/>
</dbReference>
<name>A0ABP9NNL9_9PSEU</name>
<reference evidence="7" key="1">
    <citation type="journal article" date="2019" name="Int. J. Syst. Evol. Microbiol.">
        <title>The Global Catalogue of Microorganisms (GCM) 10K type strain sequencing project: providing services to taxonomists for standard genome sequencing and annotation.</title>
        <authorList>
            <consortium name="The Broad Institute Genomics Platform"/>
            <consortium name="The Broad Institute Genome Sequencing Center for Infectious Disease"/>
            <person name="Wu L."/>
            <person name="Ma J."/>
        </authorList>
    </citation>
    <scope>NUCLEOTIDE SEQUENCE [LARGE SCALE GENOMIC DNA]</scope>
    <source>
        <strain evidence="7">JCM 18302</strain>
    </source>
</reference>
<comment type="caution">
    <text evidence="6">The sequence shown here is derived from an EMBL/GenBank/DDBJ whole genome shotgun (WGS) entry which is preliminary data.</text>
</comment>
<dbReference type="SMART" id="SM00346">
    <property type="entry name" value="HTH_ICLR"/>
    <property type="match status" value="1"/>
</dbReference>
<protein>
    <submittedName>
        <fullName evidence="6">IclR family transcriptional regulator</fullName>
    </submittedName>
</protein>
<dbReference type="InterPro" id="IPR014757">
    <property type="entry name" value="Tscrpt_reg_IclR_C"/>
</dbReference>
<dbReference type="InterPro" id="IPR005471">
    <property type="entry name" value="Tscrpt_reg_IclR_N"/>
</dbReference>
<keyword evidence="2" id="KW-0238">DNA-binding</keyword>
<dbReference type="Pfam" id="PF01614">
    <property type="entry name" value="IclR_C"/>
    <property type="match status" value="1"/>
</dbReference>
<proteinExistence type="predicted"/>
<dbReference type="SUPFAM" id="SSF55781">
    <property type="entry name" value="GAF domain-like"/>
    <property type="match status" value="1"/>
</dbReference>
<evidence type="ECO:0000256" key="3">
    <source>
        <dbReference type="ARBA" id="ARBA00023163"/>
    </source>
</evidence>
<organism evidence="6 7">
    <name type="scientific">Pseudonocardia adelaidensis</name>
    <dbReference type="NCBI Taxonomy" id="648754"/>
    <lineage>
        <taxon>Bacteria</taxon>
        <taxon>Bacillati</taxon>
        <taxon>Actinomycetota</taxon>
        <taxon>Actinomycetes</taxon>
        <taxon>Pseudonocardiales</taxon>
        <taxon>Pseudonocardiaceae</taxon>
        <taxon>Pseudonocardia</taxon>
    </lineage>
</organism>
<evidence type="ECO:0000259" key="4">
    <source>
        <dbReference type="PROSITE" id="PS51077"/>
    </source>
</evidence>
<evidence type="ECO:0000256" key="2">
    <source>
        <dbReference type="ARBA" id="ARBA00023125"/>
    </source>
</evidence>
<keyword evidence="7" id="KW-1185">Reference proteome</keyword>
<dbReference type="PROSITE" id="PS51077">
    <property type="entry name" value="HTH_ICLR"/>
    <property type="match status" value="1"/>
</dbReference>
<dbReference type="Pfam" id="PF09339">
    <property type="entry name" value="HTH_IclR"/>
    <property type="match status" value="1"/>
</dbReference>
<dbReference type="Proteomes" id="UP001500804">
    <property type="component" value="Unassembled WGS sequence"/>
</dbReference>
<accession>A0ABP9NNL9</accession>
<sequence length="261" mass="27400">MRKPERGAISSAAAVLALVRLLARRGSVTVTEVSRELDVAVSTAHRLLATCVREGFARQDHAGGPYTVGPALHELTLVVGSNAVSLRDAGAEVLAGLREELGETVSLAILEGRHSRFVQSLEGPRSVRVSSRLGLLLPAHSTSGGKAMLAALTPATLRERYPSHHLEATTDRSIADWDGLQRELARTRRRGWATNLGETDPSVAALAAAVLLGTGEPVAAVCVAAPMSRLGTAARLRALAPAVIAAASLIQQRMRGSGRPQ</sequence>
<evidence type="ECO:0000313" key="6">
    <source>
        <dbReference type="EMBL" id="GAA5128847.1"/>
    </source>
</evidence>
<dbReference type="InterPro" id="IPR036390">
    <property type="entry name" value="WH_DNA-bd_sf"/>
</dbReference>
<dbReference type="PANTHER" id="PTHR30136:SF35">
    <property type="entry name" value="HTH-TYPE TRANSCRIPTIONAL REGULATOR RV1719"/>
    <property type="match status" value="1"/>
</dbReference>
<dbReference type="PANTHER" id="PTHR30136">
    <property type="entry name" value="HELIX-TURN-HELIX TRANSCRIPTIONAL REGULATOR, ICLR FAMILY"/>
    <property type="match status" value="1"/>
</dbReference>
<evidence type="ECO:0000313" key="7">
    <source>
        <dbReference type="Proteomes" id="UP001500804"/>
    </source>
</evidence>
<feature type="domain" description="HTH iclR-type" evidence="4">
    <location>
        <begin position="9"/>
        <end position="70"/>
    </location>
</feature>
<dbReference type="InterPro" id="IPR036388">
    <property type="entry name" value="WH-like_DNA-bd_sf"/>
</dbReference>
<feature type="domain" description="IclR-ED" evidence="5">
    <location>
        <begin position="71"/>
        <end position="256"/>
    </location>
</feature>
<dbReference type="EMBL" id="BAABJO010000019">
    <property type="protein sequence ID" value="GAA5128847.1"/>
    <property type="molecule type" value="Genomic_DNA"/>
</dbReference>
<dbReference type="InterPro" id="IPR050707">
    <property type="entry name" value="HTH_MetabolicPath_Reg"/>
</dbReference>
<dbReference type="Gene3D" id="3.30.450.40">
    <property type="match status" value="1"/>
</dbReference>
<dbReference type="PROSITE" id="PS51078">
    <property type="entry name" value="ICLR_ED"/>
    <property type="match status" value="1"/>
</dbReference>
<evidence type="ECO:0000256" key="1">
    <source>
        <dbReference type="ARBA" id="ARBA00023015"/>
    </source>
</evidence>
<gene>
    <name evidence="6" type="ORF">GCM10023320_48480</name>
</gene>
<dbReference type="SUPFAM" id="SSF46785">
    <property type="entry name" value="Winged helix' DNA-binding domain"/>
    <property type="match status" value="1"/>
</dbReference>
<keyword evidence="1" id="KW-0805">Transcription regulation</keyword>